<dbReference type="SUPFAM" id="SSF49584">
    <property type="entry name" value="Periplasmic chaperone C-domain"/>
    <property type="match status" value="1"/>
</dbReference>
<evidence type="ECO:0000256" key="3">
    <source>
        <dbReference type="ARBA" id="ARBA00022558"/>
    </source>
</evidence>
<evidence type="ECO:0000256" key="7">
    <source>
        <dbReference type="ARBA" id="ARBA00023319"/>
    </source>
</evidence>
<dbReference type="InterPro" id="IPR013783">
    <property type="entry name" value="Ig-like_fold"/>
</dbReference>
<dbReference type="PANTHER" id="PTHR30251">
    <property type="entry name" value="PILUS ASSEMBLY CHAPERONE"/>
    <property type="match status" value="1"/>
</dbReference>
<dbReference type="Gene3D" id="2.60.40.10">
    <property type="entry name" value="Immunoglobulins"/>
    <property type="match status" value="2"/>
</dbReference>
<evidence type="ECO:0000313" key="13">
    <source>
        <dbReference type="Proteomes" id="UP001058353"/>
    </source>
</evidence>
<name>A0AAN1Y7R5_9ENTR</name>
<dbReference type="InterPro" id="IPR018046">
    <property type="entry name" value="Pili_assmbl_chaperone_CS"/>
</dbReference>
<dbReference type="EMBL" id="AP026407">
    <property type="protein sequence ID" value="BDO14913.1"/>
    <property type="molecule type" value="Genomic_DNA"/>
</dbReference>
<dbReference type="SUPFAM" id="SSF49354">
    <property type="entry name" value="PapD-like"/>
    <property type="match status" value="1"/>
</dbReference>
<dbReference type="FunFam" id="2.60.40.10:FF:000458">
    <property type="entry name" value="Molecular chaperone FimC"/>
    <property type="match status" value="1"/>
</dbReference>
<dbReference type="GO" id="GO:0030288">
    <property type="term" value="C:outer membrane-bounded periplasmic space"/>
    <property type="evidence" value="ECO:0007669"/>
    <property type="project" value="InterPro"/>
</dbReference>
<feature type="domain" description="Pili assembly chaperone C-terminal" evidence="11">
    <location>
        <begin position="174"/>
        <end position="236"/>
    </location>
</feature>
<evidence type="ECO:0000256" key="1">
    <source>
        <dbReference type="ARBA" id="ARBA00004418"/>
    </source>
</evidence>
<dbReference type="RefSeq" id="WP_261901738.1">
    <property type="nucleotide sequence ID" value="NZ_AP026392.1"/>
</dbReference>
<dbReference type="InterPro" id="IPR036316">
    <property type="entry name" value="Pili_assmbl_chap_C_dom_sf"/>
</dbReference>
<evidence type="ECO:0000256" key="9">
    <source>
        <dbReference type="SAM" id="SignalP"/>
    </source>
</evidence>
<keyword evidence="3" id="KW-1029">Fimbrium biogenesis</keyword>
<proteinExistence type="inferred from homology"/>
<dbReference type="InterPro" id="IPR016148">
    <property type="entry name" value="Pili_assmbl_chaperone_C"/>
</dbReference>
<keyword evidence="4 9" id="KW-0732">Signal</keyword>
<protein>
    <submittedName>
        <fullName evidence="12">Fimbrial chaperone</fullName>
    </submittedName>
</protein>
<feature type="domain" description="Pili assembly chaperone N-terminal" evidence="10">
    <location>
        <begin position="28"/>
        <end position="149"/>
    </location>
</feature>
<feature type="signal peptide" evidence="9">
    <location>
        <begin position="1"/>
        <end position="25"/>
    </location>
</feature>
<reference evidence="12" key="1">
    <citation type="submission" date="2022-07" db="EMBL/GenBank/DDBJ databases">
        <title>Complete genome sequence of carbapenem-resistant Klebsiella spp. in Japan.</title>
        <authorList>
            <person name="Maehana S."/>
            <person name="Suzuki M."/>
            <person name="Kitasato H."/>
        </authorList>
    </citation>
    <scope>NUCLEOTIDE SEQUENCE</scope>
    <source>
        <strain evidence="12">KAM644</strain>
    </source>
</reference>
<sequence length="244" mass="27064">MMFLNSQASLKTLLLSLAVLFSAHAAASVTINGTRVIYNSTDREISVKLTNNGKKPVLVQSWIDNGDENAAPDRIDVPFALTPPINRVNGEKGQTLRISYTGSRPLPADRESVYWLNVMEIPAVNETEANRLQIALRTRIKLFYRPGALADRDKASEAAEKIVWSYRNGALQARNDSPYYVSLASVTVSAQGKTHSIEGKMIPPMDKVSFSDSRLPALTQGTVIRYEYINDWGAVRQKESRYGS</sequence>
<gene>
    <name evidence="12" type="ORF">KAM644c_39790</name>
</gene>
<dbReference type="PRINTS" id="PR00969">
    <property type="entry name" value="CHAPERONPILI"/>
</dbReference>
<evidence type="ECO:0000256" key="6">
    <source>
        <dbReference type="ARBA" id="ARBA00023186"/>
    </source>
</evidence>
<feature type="chain" id="PRO_5042874254" evidence="9">
    <location>
        <begin position="26"/>
        <end position="244"/>
    </location>
</feature>
<organism evidence="12 13">
    <name type="scientific">Klebsiella quasipneumoniae subsp. quasipneumoniae</name>
    <dbReference type="NCBI Taxonomy" id="1667327"/>
    <lineage>
        <taxon>Bacteria</taxon>
        <taxon>Pseudomonadati</taxon>
        <taxon>Pseudomonadota</taxon>
        <taxon>Gammaproteobacteria</taxon>
        <taxon>Enterobacterales</taxon>
        <taxon>Enterobacteriaceae</taxon>
        <taxon>Klebsiella/Raoultella group</taxon>
        <taxon>Klebsiella</taxon>
        <taxon>Klebsiella pneumoniae complex</taxon>
    </lineage>
</organism>
<dbReference type="AlphaFoldDB" id="A0AAN1Y7R5"/>
<evidence type="ECO:0000259" key="10">
    <source>
        <dbReference type="Pfam" id="PF00345"/>
    </source>
</evidence>
<evidence type="ECO:0000256" key="8">
    <source>
        <dbReference type="RuleBase" id="RU003918"/>
    </source>
</evidence>
<evidence type="ECO:0000256" key="4">
    <source>
        <dbReference type="ARBA" id="ARBA00022729"/>
    </source>
</evidence>
<dbReference type="Proteomes" id="UP001058353">
    <property type="component" value="Chromosome"/>
</dbReference>
<comment type="similarity">
    <text evidence="2 8">Belongs to the periplasmic pilus chaperone family.</text>
</comment>
<dbReference type="InterPro" id="IPR016147">
    <property type="entry name" value="Pili_assmbl_chaperone_N"/>
</dbReference>
<dbReference type="InterPro" id="IPR001829">
    <property type="entry name" value="Pili_assmbl_chaperone_bac"/>
</dbReference>
<evidence type="ECO:0000259" key="11">
    <source>
        <dbReference type="Pfam" id="PF02753"/>
    </source>
</evidence>
<dbReference type="PROSITE" id="PS00635">
    <property type="entry name" value="PILI_CHAPERONE"/>
    <property type="match status" value="1"/>
</dbReference>
<evidence type="ECO:0000256" key="2">
    <source>
        <dbReference type="ARBA" id="ARBA00007399"/>
    </source>
</evidence>
<accession>A0AAN1Y7R5</accession>
<dbReference type="Pfam" id="PF02753">
    <property type="entry name" value="PapD_C"/>
    <property type="match status" value="1"/>
</dbReference>
<dbReference type="PANTHER" id="PTHR30251:SF2">
    <property type="entry name" value="FIMBRIAL CHAPERONE YADV-RELATED"/>
    <property type="match status" value="1"/>
</dbReference>
<dbReference type="InterPro" id="IPR050643">
    <property type="entry name" value="Periplasmic_pilus_chap"/>
</dbReference>
<evidence type="ECO:0000313" key="12">
    <source>
        <dbReference type="EMBL" id="BDO14913.1"/>
    </source>
</evidence>
<evidence type="ECO:0000256" key="5">
    <source>
        <dbReference type="ARBA" id="ARBA00022764"/>
    </source>
</evidence>
<keyword evidence="7" id="KW-0393">Immunoglobulin domain</keyword>
<keyword evidence="6 8" id="KW-0143">Chaperone</keyword>
<keyword evidence="5" id="KW-0574">Periplasm</keyword>
<dbReference type="GO" id="GO:0071555">
    <property type="term" value="P:cell wall organization"/>
    <property type="evidence" value="ECO:0007669"/>
    <property type="project" value="InterPro"/>
</dbReference>
<comment type="subcellular location">
    <subcellularLocation>
        <location evidence="1 8">Periplasm</location>
    </subcellularLocation>
</comment>
<dbReference type="InterPro" id="IPR008962">
    <property type="entry name" value="PapD-like_sf"/>
</dbReference>
<dbReference type="Pfam" id="PF00345">
    <property type="entry name" value="PapD_N"/>
    <property type="match status" value="1"/>
</dbReference>